<organism evidence="2 3">
    <name type="scientific">Pleurotus eryngii</name>
    <name type="common">Boletus of the steppes</name>
    <dbReference type="NCBI Taxonomy" id="5323"/>
    <lineage>
        <taxon>Eukaryota</taxon>
        <taxon>Fungi</taxon>
        <taxon>Dikarya</taxon>
        <taxon>Basidiomycota</taxon>
        <taxon>Agaricomycotina</taxon>
        <taxon>Agaricomycetes</taxon>
        <taxon>Agaricomycetidae</taxon>
        <taxon>Agaricales</taxon>
        <taxon>Pleurotineae</taxon>
        <taxon>Pleurotaceae</taxon>
        <taxon>Pleurotus</taxon>
    </lineage>
</organism>
<keyword evidence="1" id="KW-0472">Membrane</keyword>
<dbReference type="OrthoDB" id="3019062at2759"/>
<comment type="caution">
    <text evidence="2">The sequence shown here is derived from an EMBL/GenBank/DDBJ whole genome shotgun (WGS) entry which is preliminary data.</text>
</comment>
<protein>
    <submittedName>
        <fullName evidence="2">Uncharacterized protein</fullName>
    </submittedName>
</protein>
<dbReference type="Proteomes" id="UP000807025">
    <property type="component" value="Unassembled WGS sequence"/>
</dbReference>
<accession>A0A9P5ZN30</accession>
<evidence type="ECO:0000313" key="3">
    <source>
        <dbReference type="Proteomes" id="UP000807025"/>
    </source>
</evidence>
<keyword evidence="1" id="KW-1133">Transmembrane helix</keyword>
<keyword evidence="1" id="KW-0812">Transmembrane</keyword>
<reference evidence="2" key="1">
    <citation type="submission" date="2020-11" db="EMBL/GenBank/DDBJ databases">
        <authorList>
            <consortium name="DOE Joint Genome Institute"/>
            <person name="Ahrendt S."/>
            <person name="Riley R."/>
            <person name="Andreopoulos W."/>
            <person name="Labutti K."/>
            <person name="Pangilinan J."/>
            <person name="Ruiz-Duenas F.J."/>
            <person name="Barrasa J.M."/>
            <person name="Sanchez-Garcia M."/>
            <person name="Camarero S."/>
            <person name="Miyauchi S."/>
            <person name="Serrano A."/>
            <person name="Linde D."/>
            <person name="Babiker R."/>
            <person name="Drula E."/>
            <person name="Ayuso-Fernandez I."/>
            <person name="Pacheco R."/>
            <person name="Padilla G."/>
            <person name="Ferreira P."/>
            <person name="Barriuso J."/>
            <person name="Kellner H."/>
            <person name="Castanera R."/>
            <person name="Alfaro M."/>
            <person name="Ramirez L."/>
            <person name="Pisabarro A.G."/>
            <person name="Kuo A."/>
            <person name="Tritt A."/>
            <person name="Lipzen A."/>
            <person name="He G."/>
            <person name="Yan M."/>
            <person name="Ng V."/>
            <person name="Cullen D."/>
            <person name="Martin F."/>
            <person name="Rosso M.-N."/>
            <person name="Henrissat B."/>
            <person name="Hibbett D."/>
            <person name="Martinez A.T."/>
            <person name="Grigoriev I.V."/>
        </authorList>
    </citation>
    <scope>NUCLEOTIDE SEQUENCE</scope>
    <source>
        <strain evidence="2">ATCC 90797</strain>
    </source>
</reference>
<evidence type="ECO:0000313" key="2">
    <source>
        <dbReference type="EMBL" id="KAF9490819.1"/>
    </source>
</evidence>
<keyword evidence="3" id="KW-1185">Reference proteome</keyword>
<name>A0A9P5ZN30_PLEER</name>
<feature type="transmembrane region" description="Helical" evidence="1">
    <location>
        <begin position="180"/>
        <end position="200"/>
    </location>
</feature>
<gene>
    <name evidence="2" type="ORF">BDN71DRAFT_1510909</name>
</gene>
<sequence length="210" mass="23669">MSTLGAFFREPAPLSSFPPSVCFATSLATVTVEERIDSLVLRKQVQAKVMIAEFCPGHYILLAGTAHYGGSLYSIGLDDCPEHLFFNEDDLSVNMVYPLEEPVQYFDIGFVNVPKKVSYRLKFQSAVIFLLFRHYICPHFLPRSRALRGDVSKSVVKFFREGPSIEYPPLPRSFAPSPPYLIIVFSVTFGIFVTFIYLAFSPLGEEHNLP</sequence>
<evidence type="ECO:0000256" key="1">
    <source>
        <dbReference type="SAM" id="Phobius"/>
    </source>
</evidence>
<dbReference type="AlphaFoldDB" id="A0A9P5ZN30"/>
<dbReference type="EMBL" id="MU154632">
    <property type="protein sequence ID" value="KAF9490819.1"/>
    <property type="molecule type" value="Genomic_DNA"/>
</dbReference>
<proteinExistence type="predicted"/>